<accession>A0A2Z6RRS4</accession>
<dbReference type="Gene3D" id="3.80.10.10">
    <property type="entry name" value="Ribonuclease Inhibitor"/>
    <property type="match status" value="1"/>
</dbReference>
<name>A0A2Z6RRS4_9GLOM</name>
<dbReference type="EMBL" id="BEXD01004018">
    <property type="protein sequence ID" value="GBC05626.1"/>
    <property type="molecule type" value="Genomic_DNA"/>
</dbReference>
<dbReference type="OrthoDB" id="2306360at2759"/>
<evidence type="ECO:0000313" key="1">
    <source>
        <dbReference type="EMBL" id="GBC05626.1"/>
    </source>
</evidence>
<comment type="caution">
    <text evidence="1">The sequence shown here is derived from an EMBL/GenBank/DDBJ whole genome shotgun (WGS) entry which is preliminary data.</text>
</comment>
<evidence type="ECO:0008006" key="4">
    <source>
        <dbReference type="Google" id="ProtNLM"/>
    </source>
</evidence>
<proteinExistence type="predicted"/>
<dbReference type="EMBL" id="BLAL01000229">
    <property type="protein sequence ID" value="GES93953.1"/>
    <property type="molecule type" value="Genomic_DNA"/>
</dbReference>
<dbReference type="Proteomes" id="UP000615446">
    <property type="component" value="Unassembled WGS sequence"/>
</dbReference>
<organism evidence="1 3">
    <name type="scientific">Rhizophagus clarus</name>
    <dbReference type="NCBI Taxonomy" id="94130"/>
    <lineage>
        <taxon>Eukaryota</taxon>
        <taxon>Fungi</taxon>
        <taxon>Fungi incertae sedis</taxon>
        <taxon>Mucoromycota</taxon>
        <taxon>Glomeromycotina</taxon>
        <taxon>Glomeromycetes</taxon>
        <taxon>Glomerales</taxon>
        <taxon>Glomeraceae</taxon>
        <taxon>Rhizophagus</taxon>
    </lineage>
</organism>
<evidence type="ECO:0000313" key="3">
    <source>
        <dbReference type="Proteomes" id="UP000247702"/>
    </source>
</evidence>
<protein>
    <recommendedName>
        <fullName evidence="4">F-box domain-containing protein</fullName>
    </recommendedName>
</protein>
<dbReference type="AlphaFoldDB" id="A0A2Z6RRS4"/>
<keyword evidence="3" id="KW-1185">Reference proteome</keyword>
<reference evidence="2" key="2">
    <citation type="submission" date="2019-10" db="EMBL/GenBank/DDBJ databases">
        <title>Conservation and host-specific expression of non-tandemly repeated heterogenous ribosome RNA gene in arbuscular mycorrhizal fungi.</title>
        <authorList>
            <person name="Maeda T."/>
            <person name="Kobayashi Y."/>
            <person name="Nakagawa T."/>
            <person name="Ezawa T."/>
            <person name="Yamaguchi K."/>
            <person name="Bino T."/>
            <person name="Nishimoto Y."/>
            <person name="Shigenobu S."/>
            <person name="Kawaguchi M."/>
        </authorList>
    </citation>
    <scope>NUCLEOTIDE SEQUENCE</scope>
    <source>
        <strain evidence="2">HR1</strain>
    </source>
</reference>
<reference evidence="1 3" key="1">
    <citation type="submission" date="2017-11" db="EMBL/GenBank/DDBJ databases">
        <title>The genome of Rhizophagus clarus HR1 reveals common genetic basis of auxotrophy among arbuscular mycorrhizal fungi.</title>
        <authorList>
            <person name="Kobayashi Y."/>
        </authorList>
    </citation>
    <scope>NUCLEOTIDE SEQUENCE [LARGE SCALE GENOMIC DNA]</scope>
    <source>
        <strain evidence="1 3">HR1</strain>
    </source>
</reference>
<dbReference type="InterPro" id="IPR032675">
    <property type="entry name" value="LRR_dom_sf"/>
</dbReference>
<evidence type="ECO:0000313" key="2">
    <source>
        <dbReference type="EMBL" id="GES93953.1"/>
    </source>
</evidence>
<sequence>MSNLNEDILYLIFEELKDDGNAPFSCLLVNKNWFNIIIPILWKNPWKNLKKKTILLKVIISHLSEESKNNLKSQNVLVSTTSYQKPLFDYISFCKHLNFEAIFDIANSHDKIINEIIKLFINENRKFTHLYIPNQFNHKIHLIPGFEYCFSRLELLQCDIDNNNQNILEELAKICKSIRNLEFISTTNTEISGIIKLITVQKELSNVCYYSTCQGDNVEESLIKHMNTIQYLKINEEPSGKFLSYFINLISLEIGGSIYSSCWKHLENASLPHLKFLIAKNIPSEYLAKLIETTKGKLCEISIISLRYDDHNKQKLLQAIAQNCPSLKYLMLILENRDFVEFEKLLINCQYLDGLIIILKKKYDLEFNCNKLFEILTNSSPIGLFKFKFVFFQHFQLESLNLFFDKWKGRNPMLLHTVPMYSNMNLEKYFVLVEKYKAEGIVKQYENDLCGDSYEEFEWIKKRI</sequence>
<dbReference type="Proteomes" id="UP000247702">
    <property type="component" value="Unassembled WGS sequence"/>
</dbReference>
<gene>
    <name evidence="2" type="ORF">RCL2_002069500</name>
    <name evidence="1" type="ORF">RclHR1_06320004</name>
</gene>